<dbReference type="PROSITE" id="PS50250">
    <property type="entry name" value="PCI"/>
    <property type="match status" value="1"/>
</dbReference>
<dbReference type="InterPro" id="IPR049549">
    <property type="entry name" value="RPN7_PSMD6_C"/>
</dbReference>
<accession>A0A7S1KLS4</accession>
<proteinExistence type="predicted"/>
<dbReference type="InterPro" id="IPR019585">
    <property type="entry name" value="Rpn7/CSN1"/>
</dbReference>
<dbReference type="Pfam" id="PF21154">
    <property type="entry name" value="RPN7_PSMD6_C"/>
    <property type="match status" value="1"/>
</dbReference>
<dbReference type="PANTHER" id="PTHR14145:SF1">
    <property type="entry name" value="26S PROTEASOME NON-ATPASE REGULATORY SUBUNIT 6"/>
    <property type="match status" value="1"/>
</dbReference>
<name>A0A7S1KLS4_9EUKA</name>
<protein>
    <recommendedName>
        <fullName evidence="3">PCI domain-containing protein</fullName>
    </recommendedName>
</protein>
<dbReference type="FunFam" id="1.25.40.570:FF:000005">
    <property type="entry name" value="26S proteasome regulatory subunit N7"/>
    <property type="match status" value="1"/>
</dbReference>
<dbReference type="GO" id="GO:0043161">
    <property type="term" value="P:proteasome-mediated ubiquitin-dependent protein catabolic process"/>
    <property type="evidence" value="ECO:0007669"/>
    <property type="project" value="TreeGrafter"/>
</dbReference>
<dbReference type="AlphaFoldDB" id="A0A7S1KLS4"/>
<dbReference type="SUPFAM" id="SSF48452">
    <property type="entry name" value="TPR-like"/>
    <property type="match status" value="1"/>
</dbReference>
<gene>
    <name evidence="4" type="ORF">PCOS0759_LOCUS1316</name>
</gene>
<dbReference type="Pfam" id="PF01399">
    <property type="entry name" value="PCI"/>
    <property type="match status" value="1"/>
</dbReference>
<dbReference type="PANTHER" id="PTHR14145">
    <property type="entry name" value="26S PROTESOME SUBUNIT 6"/>
    <property type="match status" value="1"/>
</dbReference>
<dbReference type="InterPro" id="IPR045135">
    <property type="entry name" value="Rpn7_N"/>
</dbReference>
<reference evidence="4" key="1">
    <citation type="submission" date="2021-01" db="EMBL/GenBank/DDBJ databases">
        <authorList>
            <person name="Corre E."/>
            <person name="Pelletier E."/>
            <person name="Niang G."/>
            <person name="Scheremetjew M."/>
            <person name="Finn R."/>
            <person name="Kale V."/>
            <person name="Holt S."/>
            <person name="Cochrane G."/>
            <person name="Meng A."/>
            <person name="Brown T."/>
            <person name="Cohen L."/>
        </authorList>
    </citation>
    <scope>NUCLEOTIDE SEQUENCE</scope>
    <source>
        <strain evidence="4">WS</strain>
    </source>
</reference>
<evidence type="ECO:0000256" key="2">
    <source>
        <dbReference type="SAM" id="Coils"/>
    </source>
</evidence>
<evidence type="ECO:0000259" key="3">
    <source>
        <dbReference type="PROSITE" id="PS50250"/>
    </source>
</evidence>
<dbReference type="EMBL" id="HBGD01001590">
    <property type="protein sequence ID" value="CAD9078084.1"/>
    <property type="molecule type" value="Transcribed_RNA"/>
</dbReference>
<evidence type="ECO:0000313" key="4">
    <source>
        <dbReference type="EMBL" id="CAD9078084.1"/>
    </source>
</evidence>
<dbReference type="InterPro" id="IPR011990">
    <property type="entry name" value="TPR-like_helical_dom_sf"/>
</dbReference>
<dbReference type="SMART" id="SM00088">
    <property type="entry name" value="PINT"/>
    <property type="match status" value="1"/>
</dbReference>
<keyword evidence="2" id="KW-0175">Coiled coil</keyword>
<dbReference type="Pfam" id="PF10602">
    <property type="entry name" value="RPN7"/>
    <property type="match status" value="1"/>
</dbReference>
<feature type="coiled-coil region" evidence="2">
    <location>
        <begin position="96"/>
        <end position="123"/>
    </location>
</feature>
<dbReference type="InterPro" id="IPR000717">
    <property type="entry name" value="PCI_dom"/>
</dbReference>
<dbReference type="GO" id="GO:0000502">
    <property type="term" value="C:proteasome complex"/>
    <property type="evidence" value="ECO:0007669"/>
    <property type="project" value="UniProtKB-KW"/>
</dbReference>
<dbReference type="InterPro" id="IPR036390">
    <property type="entry name" value="WH_DNA-bd_sf"/>
</dbReference>
<feature type="domain" description="PCI" evidence="3">
    <location>
        <begin position="219"/>
        <end position="387"/>
    </location>
</feature>
<keyword evidence="1" id="KW-0647">Proteasome</keyword>
<dbReference type="SUPFAM" id="SSF46785">
    <property type="entry name" value="Winged helix' DNA-binding domain"/>
    <property type="match status" value="1"/>
</dbReference>
<dbReference type="Gene3D" id="1.25.40.570">
    <property type="match status" value="1"/>
</dbReference>
<sequence>MVRLTTSEEPPMDIHLQIADSLHMMALSDKFASQAEKQRLKQFVDTQIKEKKMLYLYDELTGHRKVAQQQGVAKNYISSAFAQQKAPLFNFDEGVYRDLEVSVEKELQRLRDAVKEAQESEGESEVRQAKLNIANFYKQIGNWEQAQKSYEQCISESVGVGPKLDLVFTKMRIAFFTLNVPVLRTLIERANTLLEEGGDWERRNRLRIYEGITFMLLRDFKRAAEAFLSSVSTFSATELMSYEDFVFYTVSLSMLALDRPQLNKKVLLNSDVLTVIGTLGPLEDYLRSFYNSKYQQFLLRLCDVLDMMQTKRYMSRHIAFYSREMRILAYKQFLQAYKSVTMQSMSQAFGLSMEFLDRELARFIAIHRLPCKIDKVRQVIETQRDDERSQKYAKTIKQGDHLLNRIQKLSRVMDLE</sequence>
<evidence type="ECO:0000256" key="1">
    <source>
        <dbReference type="ARBA" id="ARBA00022942"/>
    </source>
</evidence>
<organism evidence="4">
    <name type="scientific">Percolomonas cosmopolitus</name>
    <dbReference type="NCBI Taxonomy" id="63605"/>
    <lineage>
        <taxon>Eukaryota</taxon>
        <taxon>Discoba</taxon>
        <taxon>Heterolobosea</taxon>
        <taxon>Tetramitia</taxon>
        <taxon>Eutetramitia</taxon>
        <taxon>Percolomonadidae</taxon>
        <taxon>Percolomonas</taxon>
    </lineage>
</organism>